<keyword evidence="1 6" id="KW-0645">Protease</keyword>
<evidence type="ECO:0000256" key="7">
    <source>
        <dbReference type="SAM" id="SignalP"/>
    </source>
</evidence>
<evidence type="ECO:0000256" key="6">
    <source>
        <dbReference type="RuleBase" id="RU003983"/>
    </source>
</evidence>
<dbReference type="PANTHER" id="PTHR22726">
    <property type="entry name" value="METALLOENDOPEPTIDASE OMA1"/>
    <property type="match status" value="1"/>
</dbReference>
<dbReference type="GO" id="GO:0016020">
    <property type="term" value="C:membrane"/>
    <property type="evidence" value="ECO:0007669"/>
    <property type="project" value="TreeGrafter"/>
</dbReference>
<feature type="signal peptide" evidence="7">
    <location>
        <begin position="1"/>
        <end position="22"/>
    </location>
</feature>
<evidence type="ECO:0000256" key="3">
    <source>
        <dbReference type="ARBA" id="ARBA00022801"/>
    </source>
</evidence>
<gene>
    <name evidence="9" type="ordered locus">Dshi_2623</name>
</gene>
<feature type="chain" id="PRO_5002725175" evidence="7">
    <location>
        <begin position="23"/>
        <end position="250"/>
    </location>
</feature>
<dbReference type="Gene3D" id="3.30.2010.10">
    <property type="entry name" value="Metalloproteases ('zincins'), catalytic domain"/>
    <property type="match status" value="1"/>
</dbReference>
<dbReference type="GO" id="GO:0004222">
    <property type="term" value="F:metalloendopeptidase activity"/>
    <property type="evidence" value="ECO:0007669"/>
    <property type="project" value="InterPro"/>
</dbReference>
<accession>A8LI22</accession>
<evidence type="ECO:0000256" key="4">
    <source>
        <dbReference type="ARBA" id="ARBA00022833"/>
    </source>
</evidence>
<evidence type="ECO:0000313" key="9">
    <source>
        <dbReference type="EMBL" id="ABV94356.1"/>
    </source>
</evidence>
<evidence type="ECO:0000313" key="10">
    <source>
        <dbReference type="Proteomes" id="UP000006833"/>
    </source>
</evidence>
<dbReference type="eggNOG" id="COG0501">
    <property type="taxonomic scope" value="Bacteria"/>
</dbReference>
<dbReference type="GO" id="GO:0006515">
    <property type="term" value="P:protein quality control for misfolded or incompletely synthesized proteins"/>
    <property type="evidence" value="ECO:0007669"/>
    <property type="project" value="TreeGrafter"/>
</dbReference>
<keyword evidence="4 6" id="KW-0862">Zinc</keyword>
<dbReference type="InterPro" id="IPR051156">
    <property type="entry name" value="Mito/Outer_Membr_Metalloprot"/>
</dbReference>
<sequence>MVLQYVSLARVALAGALAAALAGCSVAPAPQQASRPVPSAPEPVARLSSDQAVRNFDAVVRRVEPVAESECRARTRGLDCDFLIQVDTRPGQPVNAFHTLDAEGRPLIVFTVAMIAEARNQDELAFVMGHEAAHHIAGHLVQTQRNAGLGAVVFGTLASLATSGASDAVRQATVEQALQAGALVGARTYSKENELEADALGTVIAARAGFDPLRGALFFSRLPDPGDQFLGSHPPNAARFETVRQVAATL</sequence>
<dbReference type="RefSeq" id="WP_012179284.1">
    <property type="nucleotide sequence ID" value="NC_009952.1"/>
</dbReference>
<dbReference type="STRING" id="398580.Dshi_2623"/>
<comment type="similarity">
    <text evidence="6">Belongs to the peptidase M48 family.</text>
</comment>
<reference evidence="10" key="1">
    <citation type="journal article" date="2010" name="ISME J.">
        <title>The complete genome sequence of the algal symbiont Dinoroseobacter shibae: a hitchhiker's guide to life in the sea.</title>
        <authorList>
            <person name="Wagner-Dobler I."/>
            <person name="Ballhausen B."/>
            <person name="Berger M."/>
            <person name="Brinkhoff T."/>
            <person name="Buchholz I."/>
            <person name="Bunk B."/>
            <person name="Cypionka H."/>
            <person name="Daniel R."/>
            <person name="Drepper T."/>
            <person name="Gerdts G."/>
            <person name="Hahnke S."/>
            <person name="Han C."/>
            <person name="Jahn D."/>
            <person name="Kalhoefer D."/>
            <person name="Kiss H."/>
            <person name="Klenk H.P."/>
            <person name="Kyrpides N."/>
            <person name="Liebl W."/>
            <person name="Liesegang H."/>
            <person name="Meincke L."/>
            <person name="Pati A."/>
            <person name="Petersen J."/>
            <person name="Piekarski T."/>
            <person name="Pommerenke C."/>
            <person name="Pradella S."/>
            <person name="Pukall R."/>
            <person name="Rabus R."/>
            <person name="Stackebrandt E."/>
            <person name="Thole S."/>
            <person name="Thompson L."/>
            <person name="Tielen P."/>
            <person name="Tomasch J."/>
            <person name="von Jan M."/>
            <person name="Wanphrut N."/>
            <person name="Wichels A."/>
            <person name="Zech H."/>
            <person name="Simon M."/>
        </authorList>
    </citation>
    <scope>NUCLEOTIDE SEQUENCE [LARGE SCALE GENOMIC DNA]</scope>
    <source>
        <strain evidence="10">DSM 16493 / NCIMB 14021 / DFL 12</strain>
    </source>
</reference>
<comment type="cofactor">
    <cofactor evidence="6">
        <name>Zn(2+)</name>
        <dbReference type="ChEBI" id="CHEBI:29105"/>
    </cofactor>
    <text evidence="6">Binds 1 zinc ion per subunit.</text>
</comment>
<keyword evidence="3 6" id="KW-0378">Hydrolase</keyword>
<keyword evidence="2" id="KW-0479">Metal-binding</keyword>
<name>A8LI22_DINSH</name>
<dbReference type="GO" id="GO:0046872">
    <property type="term" value="F:metal ion binding"/>
    <property type="evidence" value="ECO:0007669"/>
    <property type="project" value="UniProtKB-KW"/>
</dbReference>
<dbReference type="InterPro" id="IPR001915">
    <property type="entry name" value="Peptidase_M48"/>
</dbReference>
<dbReference type="PANTHER" id="PTHR22726:SF1">
    <property type="entry name" value="METALLOENDOPEPTIDASE OMA1, MITOCHONDRIAL"/>
    <property type="match status" value="1"/>
</dbReference>
<protein>
    <submittedName>
        <fullName evidence="9">Peptidase M48</fullName>
    </submittedName>
</protein>
<keyword evidence="7" id="KW-0732">Signal</keyword>
<proteinExistence type="inferred from homology"/>
<evidence type="ECO:0000256" key="2">
    <source>
        <dbReference type="ARBA" id="ARBA00022723"/>
    </source>
</evidence>
<evidence type="ECO:0000259" key="8">
    <source>
        <dbReference type="Pfam" id="PF01435"/>
    </source>
</evidence>
<dbReference type="Proteomes" id="UP000006833">
    <property type="component" value="Chromosome"/>
</dbReference>
<keyword evidence="10" id="KW-1185">Reference proteome</keyword>
<dbReference type="HOGENOM" id="CLU_068663_0_0_5"/>
<dbReference type="CDD" id="cd07324">
    <property type="entry name" value="M48C_Oma1-like"/>
    <property type="match status" value="1"/>
</dbReference>
<evidence type="ECO:0000256" key="5">
    <source>
        <dbReference type="ARBA" id="ARBA00023049"/>
    </source>
</evidence>
<organism evidence="9 10">
    <name type="scientific">Dinoroseobacter shibae (strain DSM 16493 / NCIMB 14021 / DFL 12)</name>
    <dbReference type="NCBI Taxonomy" id="398580"/>
    <lineage>
        <taxon>Bacteria</taxon>
        <taxon>Pseudomonadati</taxon>
        <taxon>Pseudomonadota</taxon>
        <taxon>Alphaproteobacteria</taxon>
        <taxon>Rhodobacterales</taxon>
        <taxon>Roseobacteraceae</taxon>
        <taxon>Dinoroseobacter</taxon>
    </lineage>
</organism>
<evidence type="ECO:0000256" key="1">
    <source>
        <dbReference type="ARBA" id="ARBA00022670"/>
    </source>
</evidence>
<keyword evidence="5 6" id="KW-0482">Metalloprotease</keyword>
<dbReference type="Pfam" id="PF01435">
    <property type="entry name" value="Peptidase_M48"/>
    <property type="match status" value="1"/>
</dbReference>
<feature type="domain" description="Peptidase M48" evidence="8">
    <location>
        <begin position="84"/>
        <end position="245"/>
    </location>
</feature>
<dbReference type="EMBL" id="CP000830">
    <property type="protein sequence ID" value="ABV94356.1"/>
    <property type="molecule type" value="Genomic_DNA"/>
</dbReference>
<dbReference type="KEGG" id="dsh:Dshi_2623"/>
<dbReference type="AlphaFoldDB" id="A8LI22"/>